<dbReference type="SUPFAM" id="SSF56112">
    <property type="entry name" value="Protein kinase-like (PK-like)"/>
    <property type="match status" value="1"/>
</dbReference>
<sequence length="350" mass="37956">MTAGRTATTPPPAAQTYRAAAGVRIGTETGDRIEVGAVAQEVLALHLERTGRPAPPERNIAVRHWIPAGARKTRRRLFVRVDVGGVPVGVAKVPLAAQDPKLTHEFTVLTGLPAAFPLARPGPLGRLGAGFAMTYLDGVDLPAVGQLTAGPEEFWHVMRPVVDGVAALHLTTAAGAPHLTPEQAAAQYVRRPWTGAEHADNALRRALLAPTHGDLGPWNVRYEPGRGTVRLLDFEDYKPLGIAAVDVLNLLVTSGLLVFPDYREHGFDWLYDRVFESDHWFCGALARGLAHYAAATGQRTADVADLTPLMCQWLIERITAEGRDTSGMFYRTFADRYLSGRPAWVRSADA</sequence>
<dbReference type="EMBL" id="BJMM01000006">
    <property type="protein sequence ID" value="GEB49277.1"/>
    <property type="molecule type" value="Genomic_DNA"/>
</dbReference>
<dbReference type="Proteomes" id="UP000319210">
    <property type="component" value="Unassembled WGS sequence"/>
</dbReference>
<dbReference type="InterPro" id="IPR011009">
    <property type="entry name" value="Kinase-like_dom_sf"/>
</dbReference>
<keyword evidence="2" id="KW-1185">Reference proteome</keyword>
<evidence type="ECO:0000313" key="2">
    <source>
        <dbReference type="Proteomes" id="UP000319210"/>
    </source>
</evidence>
<reference evidence="1 2" key="1">
    <citation type="submission" date="2019-06" db="EMBL/GenBank/DDBJ databases">
        <title>Whole genome shotgun sequence of Streptomyces cacaoi subsp. cacaoi NBRC 12748.</title>
        <authorList>
            <person name="Hosoyama A."/>
            <person name="Uohara A."/>
            <person name="Ohji S."/>
            <person name="Ichikawa N."/>
        </authorList>
    </citation>
    <scope>NUCLEOTIDE SEQUENCE [LARGE SCALE GENOMIC DNA]</scope>
    <source>
        <strain evidence="1 2">NBRC 12748</strain>
    </source>
</reference>
<dbReference type="AlphaFoldDB" id="A0A4Y3QX77"/>
<accession>A0A4Y3QX77</accession>
<proteinExistence type="predicted"/>
<name>A0A4Y3QX77_STRCI</name>
<gene>
    <name evidence="1" type="ORF">SCA03_18280</name>
</gene>
<protein>
    <recommendedName>
        <fullName evidence="3">Aminoglycoside phosphotransferase domain-containing protein</fullName>
    </recommendedName>
</protein>
<organism evidence="1 2">
    <name type="scientific">Streptomyces cacaoi</name>
    <dbReference type="NCBI Taxonomy" id="1898"/>
    <lineage>
        <taxon>Bacteria</taxon>
        <taxon>Bacillati</taxon>
        <taxon>Actinomycetota</taxon>
        <taxon>Actinomycetes</taxon>
        <taxon>Kitasatosporales</taxon>
        <taxon>Streptomycetaceae</taxon>
        <taxon>Streptomyces</taxon>
    </lineage>
</organism>
<dbReference type="OrthoDB" id="4337411at2"/>
<comment type="caution">
    <text evidence="1">The sequence shown here is derived from an EMBL/GenBank/DDBJ whole genome shotgun (WGS) entry which is preliminary data.</text>
</comment>
<dbReference type="RefSeq" id="WP_086817771.1">
    <property type="nucleotide sequence ID" value="NZ_BJMM01000006.1"/>
</dbReference>
<evidence type="ECO:0000313" key="1">
    <source>
        <dbReference type="EMBL" id="GEB49277.1"/>
    </source>
</evidence>
<evidence type="ECO:0008006" key="3">
    <source>
        <dbReference type="Google" id="ProtNLM"/>
    </source>
</evidence>